<keyword evidence="1" id="KW-0812">Transmembrane</keyword>
<reference evidence="3 4" key="1">
    <citation type="submission" date="2012-01" db="EMBL/GenBank/DDBJ databases">
        <title>Improved High-Quality Draft sequence of Metallosphaera yellowstonensis MK1.</title>
        <authorList>
            <consortium name="US DOE Joint Genome Institute"/>
            <person name="Lucas S."/>
            <person name="Han J."/>
            <person name="Cheng J.-F."/>
            <person name="Goodwin L."/>
            <person name="Pitluck S."/>
            <person name="Peters L."/>
            <person name="Teshima H."/>
            <person name="Detter J.C."/>
            <person name="Han C."/>
            <person name="Tapia R."/>
            <person name="Land M."/>
            <person name="Hauser L."/>
            <person name="Kyrpides N."/>
            <person name="Kozubal M."/>
            <person name="Macur R.E."/>
            <person name="Jay Z."/>
            <person name="Inskeep W."/>
            <person name="Woyke T."/>
        </authorList>
    </citation>
    <scope>NUCLEOTIDE SEQUENCE [LARGE SCALE GENOMIC DNA]</scope>
    <source>
        <strain evidence="3 4">MK1</strain>
    </source>
</reference>
<dbReference type="PROSITE" id="PS50850">
    <property type="entry name" value="MFS"/>
    <property type="match status" value="1"/>
</dbReference>
<dbReference type="SUPFAM" id="SSF103473">
    <property type="entry name" value="MFS general substrate transporter"/>
    <property type="match status" value="1"/>
</dbReference>
<feature type="domain" description="Major facilitator superfamily (MFS) profile" evidence="2">
    <location>
        <begin position="4"/>
        <end position="135"/>
    </location>
</feature>
<feature type="transmembrane region" description="Helical" evidence="1">
    <location>
        <begin position="12"/>
        <end position="32"/>
    </location>
</feature>
<evidence type="ECO:0000313" key="3">
    <source>
        <dbReference type="EMBL" id="EHP70158.1"/>
    </source>
</evidence>
<evidence type="ECO:0000313" key="4">
    <source>
        <dbReference type="Proteomes" id="UP000003980"/>
    </source>
</evidence>
<dbReference type="eggNOG" id="arCOG00132">
    <property type="taxonomic scope" value="Archaea"/>
</dbReference>
<dbReference type="PANTHER" id="PTHR23520:SF5">
    <property type="entry name" value="TRANSPORTER, PUTATIVE (AFU_ORTHOLOGUE AFUA_3G04000)-RELATED"/>
    <property type="match status" value="1"/>
</dbReference>
<keyword evidence="1" id="KW-0472">Membrane</keyword>
<protein>
    <recommendedName>
        <fullName evidence="2">Major facilitator superfamily (MFS) profile domain-containing protein</fullName>
    </recommendedName>
</protein>
<gene>
    <name evidence="3" type="ORF">MetMK1DRAFT_00006600</name>
</gene>
<proteinExistence type="predicted"/>
<evidence type="ECO:0000256" key="1">
    <source>
        <dbReference type="SAM" id="Phobius"/>
    </source>
</evidence>
<dbReference type="InterPro" id="IPR036259">
    <property type="entry name" value="MFS_trans_sf"/>
</dbReference>
<feature type="transmembrane region" description="Helical" evidence="1">
    <location>
        <begin position="70"/>
        <end position="100"/>
    </location>
</feature>
<feature type="transmembrane region" description="Helical" evidence="1">
    <location>
        <begin position="38"/>
        <end position="58"/>
    </location>
</feature>
<organism evidence="3 4">
    <name type="scientific">Metallosphaera yellowstonensis MK1</name>
    <dbReference type="NCBI Taxonomy" id="671065"/>
    <lineage>
        <taxon>Archaea</taxon>
        <taxon>Thermoproteota</taxon>
        <taxon>Thermoprotei</taxon>
        <taxon>Sulfolobales</taxon>
        <taxon>Sulfolobaceae</taxon>
        <taxon>Metallosphaera</taxon>
    </lineage>
</organism>
<evidence type="ECO:0000259" key="2">
    <source>
        <dbReference type="PROSITE" id="PS50850"/>
    </source>
</evidence>
<sequence length="135" mass="14971">MSNTIYLILLTKSMRTFIFGLISILIPVYLIHLKYSTFYVTLGIFFVVAGNATFNLLLALYEDSVGRKKFLIINSLLMIISAIILFISYNFVLISIALFIGNVSVTGTETGPFQSMEVGVIPKLVKNPGRILGNI</sequence>
<dbReference type="GO" id="GO:0022857">
    <property type="term" value="F:transmembrane transporter activity"/>
    <property type="evidence" value="ECO:0007669"/>
    <property type="project" value="InterPro"/>
</dbReference>
<dbReference type="InterPro" id="IPR020846">
    <property type="entry name" value="MFS_dom"/>
</dbReference>
<dbReference type="STRING" id="671065.MetMK1DRAFT_00006600"/>
<dbReference type="HOGENOM" id="CLU_1881126_0_0_2"/>
<keyword evidence="4" id="KW-1185">Reference proteome</keyword>
<dbReference type="Proteomes" id="UP000003980">
    <property type="component" value="Unassembled WGS sequence"/>
</dbReference>
<dbReference type="PANTHER" id="PTHR23520">
    <property type="entry name" value="TRANSPORTER, PUTATIVE (AFU_ORTHOLOGUE AFUA_3G04000)-RELATED"/>
    <property type="match status" value="1"/>
</dbReference>
<dbReference type="AlphaFoldDB" id="H2C1N7"/>
<accession>H2C1N7</accession>
<name>H2C1N7_9CREN</name>
<dbReference type="EMBL" id="JH597761">
    <property type="protein sequence ID" value="EHP70158.1"/>
    <property type="molecule type" value="Genomic_DNA"/>
</dbReference>
<dbReference type="Gene3D" id="1.20.1250.20">
    <property type="entry name" value="MFS general substrate transporter like domains"/>
    <property type="match status" value="1"/>
</dbReference>
<keyword evidence="1" id="KW-1133">Transmembrane helix</keyword>